<feature type="transmembrane region" description="Helical" evidence="4">
    <location>
        <begin position="372"/>
        <end position="391"/>
    </location>
</feature>
<dbReference type="Gene3D" id="1.20.1250.20">
    <property type="entry name" value="MFS general substrate transporter like domains"/>
    <property type="match status" value="2"/>
</dbReference>
<evidence type="ECO:0000256" key="3">
    <source>
        <dbReference type="ARBA" id="ARBA00023136"/>
    </source>
</evidence>
<evidence type="ECO:0000256" key="2">
    <source>
        <dbReference type="ARBA" id="ARBA00022989"/>
    </source>
</evidence>
<keyword evidence="1 4" id="KW-0812">Transmembrane</keyword>
<dbReference type="PROSITE" id="PS50850">
    <property type="entry name" value="MFS"/>
    <property type="match status" value="1"/>
</dbReference>
<keyword evidence="2 4" id="KW-1133">Transmembrane helix</keyword>
<dbReference type="InterPro" id="IPR011701">
    <property type="entry name" value="MFS"/>
</dbReference>
<keyword evidence="3 4" id="KW-0472">Membrane</keyword>
<feature type="transmembrane region" description="Helical" evidence="4">
    <location>
        <begin position="251"/>
        <end position="272"/>
    </location>
</feature>
<feature type="transmembrane region" description="Helical" evidence="4">
    <location>
        <begin position="168"/>
        <end position="189"/>
    </location>
</feature>
<dbReference type="PANTHER" id="PTHR23521">
    <property type="entry name" value="TRANSPORTER MFS SUPERFAMILY"/>
    <property type="match status" value="1"/>
</dbReference>
<comment type="caution">
    <text evidence="6">The sequence shown here is derived from an EMBL/GenBank/DDBJ whole genome shotgun (WGS) entry which is preliminary data.</text>
</comment>
<feature type="transmembrane region" description="Helical" evidence="4">
    <location>
        <begin position="12"/>
        <end position="37"/>
    </location>
</feature>
<dbReference type="Proteomes" id="UP000476030">
    <property type="component" value="Unassembled WGS sequence"/>
</dbReference>
<dbReference type="GO" id="GO:0005886">
    <property type="term" value="C:plasma membrane"/>
    <property type="evidence" value="ECO:0007669"/>
    <property type="project" value="TreeGrafter"/>
</dbReference>
<dbReference type="InterPro" id="IPR036259">
    <property type="entry name" value="MFS_trans_sf"/>
</dbReference>
<gene>
    <name evidence="6" type="ORF">GQE98_06145</name>
</gene>
<evidence type="ECO:0000313" key="6">
    <source>
        <dbReference type="EMBL" id="MZR30215.1"/>
    </source>
</evidence>
<feature type="transmembrane region" description="Helical" evidence="4">
    <location>
        <begin position="135"/>
        <end position="156"/>
    </location>
</feature>
<dbReference type="InterPro" id="IPR020846">
    <property type="entry name" value="MFS_dom"/>
</dbReference>
<evidence type="ECO:0000313" key="7">
    <source>
        <dbReference type="Proteomes" id="UP000476030"/>
    </source>
</evidence>
<dbReference type="GO" id="GO:0022857">
    <property type="term" value="F:transmembrane transporter activity"/>
    <property type="evidence" value="ECO:0007669"/>
    <property type="project" value="InterPro"/>
</dbReference>
<feature type="transmembrane region" description="Helical" evidence="4">
    <location>
        <begin position="79"/>
        <end position="98"/>
    </location>
</feature>
<feature type="transmembrane region" description="Helical" evidence="4">
    <location>
        <begin position="104"/>
        <end position="123"/>
    </location>
</feature>
<feature type="domain" description="Major facilitator superfamily (MFS) profile" evidence="5">
    <location>
        <begin position="1"/>
        <end position="400"/>
    </location>
</feature>
<feature type="transmembrane region" description="Helical" evidence="4">
    <location>
        <begin position="345"/>
        <end position="366"/>
    </location>
</feature>
<dbReference type="AlphaFoldDB" id="A0A6L8W513"/>
<evidence type="ECO:0000256" key="1">
    <source>
        <dbReference type="ARBA" id="ARBA00022692"/>
    </source>
</evidence>
<proteinExistence type="predicted"/>
<evidence type="ECO:0000256" key="4">
    <source>
        <dbReference type="SAM" id="Phobius"/>
    </source>
</evidence>
<protein>
    <submittedName>
        <fullName evidence="6">MFS transporter</fullName>
    </submittedName>
</protein>
<organism evidence="6 7">
    <name type="scientific">Sneathiella litorea</name>
    <dbReference type="NCBI Taxonomy" id="2606216"/>
    <lineage>
        <taxon>Bacteria</taxon>
        <taxon>Pseudomonadati</taxon>
        <taxon>Pseudomonadota</taxon>
        <taxon>Alphaproteobacteria</taxon>
        <taxon>Sneathiellales</taxon>
        <taxon>Sneathiellaceae</taxon>
        <taxon>Sneathiella</taxon>
    </lineage>
</organism>
<reference evidence="6 7" key="1">
    <citation type="submission" date="2019-12" db="EMBL/GenBank/DDBJ databases">
        <title>Snethiella sp. nov. sp. isolated from sea sand.</title>
        <authorList>
            <person name="Kim J."/>
            <person name="Jeong S.E."/>
            <person name="Jung H.S."/>
            <person name="Jeon C.O."/>
        </authorList>
    </citation>
    <scope>NUCLEOTIDE SEQUENCE [LARGE SCALE GENOMIC DNA]</scope>
    <source>
        <strain evidence="6 7">DP05</strain>
    </source>
</reference>
<dbReference type="Pfam" id="PF07690">
    <property type="entry name" value="MFS_1"/>
    <property type="match status" value="1"/>
</dbReference>
<sequence>MISGYLTKKWRSVILLAICQVMALSLWFSATAVIPALKAEFGLSGLQASFFSSAVAIGFVVGTLISAIFSLADRIPPKLFFATATLIAALANALITLLDPTSFSVIFMRFITGVCMAGIYPLGMKMVSTWAIRDTGLLVGLLVGALTIGSAFPHILNLLDTSGIDWKLTLIASSLLAIGACGLIPLVSLGSDMPKAPPFDPSLAFYAWQNKSLRLANFGYFGHMWELYAMWAWIGLFLFESFRINELENGQFYASLGTFATIAVGGVGSLIAGIAADRVGRTTITILAMAVSGTCAVTVGFMFGGSPLLLIIICLIWGISIVADSAQFSTCVIELSPRNMIGTMLTIQTSIGFLISLATIHLVPLFVETVSWRYAFAALAIGPLLGVIAMIKLRALPESASLANGRR</sequence>
<dbReference type="EMBL" id="WTUW01000001">
    <property type="protein sequence ID" value="MZR30215.1"/>
    <property type="molecule type" value="Genomic_DNA"/>
</dbReference>
<keyword evidence="7" id="KW-1185">Reference proteome</keyword>
<dbReference type="SUPFAM" id="SSF103473">
    <property type="entry name" value="MFS general substrate transporter"/>
    <property type="match status" value="1"/>
</dbReference>
<accession>A0A6L8W513</accession>
<feature type="transmembrane region" description="Helical" evidence="4">
    <location>
        <begin position="218"/>
        <end position="239"/>
    </location>
</feature>
<feature type="transmembrane region" description="Helical" evidence="4">
    <location>
        <begin position="49"/>
        <end position="72"/>
    </location>
</feature>
<dbReference type="PANTHER" id="PTHR23521:SF3">
    <property type="entry name" value="MFS TRANSPORTER"/>
    <property type="match status" value="1"/>
</dbReference>
<name>A0A6L8W513_9PROT</name>
<evidence type="ECO:0000259" key="5">
    <source>
        <dbReference type="PROSITE" id="PS50850"/>
    </source>
</evidence>